<dbReference type="Gene3D" id="3.30.1370.130">
    <property type="match status" value="1"/>
</dbReference>
<dbReference type="InterPro" id="IPR050810">
    <property type="entry name" value="Bact_Secretion_Sys_Channel"/>
</dbReference>
<keyword evidence="10" id="KW-1185">Reference proteome</keyword>
<evidence type="ECO:0000313" key="10">
    <source>
        <dbReference type="Proteomes" id="UP000093044"/>
    </source>
</evidence>
<dbReference type="GO" id="GO:0009279">
    <property type="term" value="C:cell outer membrane"/>
    <property type="evidence" value="ECO:0007669"/>
    <property type="project" value="UniProtKB-SubCell"/>
</dbReference>
<evidence type="ECO:0000256" key="1">
    <source>
        <dbReference type="ARBA" id="ARBA00004370"/>
    </source>
</evidence>
<evidence type="ECO:0008006" key="11">
    <source>
        <dbReference type="Google" id="ProtNLM"/>
    </source>
</evidence>
<evidence type="ECO:0000256" key="2">
    <source>
        <dbReference type="ARBA" id="ARBA00022729"/>
    </source>
</evidence>
<protein>
    <recommendedName>
        <fullName evidence="11">NolW-like domain-containing protein</fullName>
    </recommendedName>
</protein>
<dbReference type="InterPro" id="IPR005644">
    <property type="entry name" value="NolW-like"/>
</dbReference>
<accession>A0A1B2I5S7</accession>
<proteinExistence type="inferred from homology"/>
<dbReference type="PANTHER" id="PTHR30332:SF24">
    <property type="entry name" value="SECRETIN GSPD-RELATED"/>
    <property type="match status" value="1"/>
</dbReference>
<dbReference type="PRINTS" id="PR00811">
    <property type="entry name" value="BCTERIALGSPD"/>
</dbReference>
<feature type="domain" description="Type II/III secretion system secretin-like" evidence="7">
    <location>
        <begin position="439"/>
        <end position="598"/>
    </location>
</feature>
<dbReference type="GO" id="GO:0015627">
    <property type="term" value="C:type II protein secretion system complex"/>
    <property type="evidence" value="ECO:0007669"/>
    <property type="project" value="TreeGrafter"/>
</dbReference>
<gene>
    <name evidence="9" type="ORF">BED41_09730</name>
</gene>
<name>A0A1B2I5S7_9BACT</name>
<dbReference type="Proteomes" id="UP000093044">
    <property type="component" value="Chromosome"/>
</dbReference>
<keyword evidence="5" id="KW-0813">Transport</keyword>
<dbReference type="Pfam" id="PF00263">
    <property type="entry name" value="Secretin"/>
    <property type="match status" value="1"/>
</dbReference>
<comment type="subcellular location">
    <subcellularLocation>
        <location evidence="5">Cell outer membrane</location>
    </subcellularLocation>
    <subcellularLocation>
        <location evidence="1">Membrane</location>
    </subcellularLocation>
</comment>
<dbReference type="STRING" id="1197717.BED41_09730"/>
<evidence type="ECO:0000259" key="7">
    <source>
        <dbReference type="Pfam" id="PF00263"/>
    </source>
</evidence>
<dbReference type="InterPro" id="IPR001775">
    <property type="entry name" value="GspD/PilQ"/>
</dbReference>
<dbReference type="EMBL" id="CP016757">
    <property type="protein sequence ID" value="ANZ45322.1"/>
    <property type="molecule type" value="Genomic_DNA"/>
</dbReference>
<organism evidence="9 10">
    <name type="scientific">Cloacibacillus porcorum</name>
    <dbReference type="NCBI Taxonomy" id="1197717"/>
    <lineage>
        <taxon>Bacteria</taxon>
        <taxon>Thermotogati</taxon>
        <taxon>Synergistota</taxon>
        <taxon>Synergistia</taxon>
        <taxon>Synergistales</taxon>
        <taxon>Synergistaceae</taxon>
        <taxon>Cloacibacillus</taxon>
    </lineage>
</organism>
<dbReference type="GeneID" id="83058127"/>
<dbReference type="Pfam" id="PF03958">
    <property type="entry name" value="Secretin_N"/>
    <property type="match status" value="1"/>
</dbReference>
<feature type="chain" id="PRO_5008538922" description="NolW-like domain-containing protein" evidence="6">
    <location>
        <begin position="29"/>
        <end position="617"/>
    </location>
</feature>
<dbReference type="InterPro" id="IPR004846">
    <property type="entry name" value="T2SS/T3SS_dom"/>
</dbReference>
<dbReference type="GO" id="GO:0009306">
    <property type="term" value="P:protein secretion"/>
    <property type="evidence" value="ECO:0007669"/>
    <property type="project" value="InterPro"/>
</dbReference>
<evidence type="ECO:0000259" key="8">
    <source>
        <dbReference type="Pfam" id="PF03958"/>
    </source>
</evidence>
<keyword evidence="2 6" id="KW-0732">Signal</keyword>
<dbReference type="PANTHER" id="PTHR30332">
    <property type="entry name" value="PROBABLE GENERAL SECRETION PATHWAY PROTEIN D"/>
    <property type="match status" value="1"/>
</dbReference>
<evidence type="ECO:0000256" key="5">
    <source>
        <dbReference type="RuleBase" id="RU004004"/>
    </source>
</evidence>
<dbReference type="InterPro" id="IPR038591">
    <property type="entry name" value="NolW-like_sf"/>
</dbReference>
<keyword evidence="3" id="KW-0472">Membrane</keyword>
<feature type="signal peptide" evidence="6">
    <location>
        <begin position="1"/>
        <end position="28"/>
    </location>
</feature>
<feature type="domain" description="NolW-like" evidence="8">
    <location>
        <begin position="284"/>
        <end position="345"/>
    </location>
</feature>
<evidence type="ECO:0000256" key="6">
    <source>
        <dbReference type="SAM" id="SignalP"/>
    </source>
</evidence>
<comment type="similarity">
    <text evidence="4">Belongs to the bacterial secretin family.</text>
</comment>
<dbReference type="RefSeq" id="WP_066745384.1">
    <property type="nucleotide sequence ID" value="NZ_CP016757.1"/>
</dbReference>
<dbReference type="OrthoDB" id="9779724at2"/>
<evidence type="ECO:0000313" key="9">
    <source>
        <dbReference type="EMBL" id="ANZ45322.1"/>
    </source>
</evidence>
<sequence length="617" mass="68459">MGKQKSPHGLINYRALTALFCAVLFAAAMPGLGEAAATEARRLDDQRPVIEGMRMHQVGATEMMIELRGTKLPLPTAVSSDNAATLVFSDTRFPRDTDRKNWWDEFEWDIFKLNLKKSEEWTQRYDFPLIEQVRVTSNDQQGITMNFIGPKPLVLKDISGMPGSDSLRIMLESPRDITPPPLIPKPRPVPAGDPLSISTPVTLELREVSVREVFRMLAKLKDLNLVLDASVPETPMTFSFKNTRFGEVFAYMLRMNELSYSLVGKTLVVGTADSIGKTLGQNQTRQYKVAYAEVTKMPAIIMGLVPLPKPPVVDERLRSLYITATPEQHRQIETLINRVDHPGRQVMIEARLIEINDGAQQEIESMIAAVYKGWIFTYGATGLGTRYTYGNKDDYSNIKNPTGTTTQGELPIVGGGTDSKFPSNIVDPAMKMLDAGLRAMESDNKGKVLASPSVVALDGQKASVKLTHNYLYQSGVDDNGNPEFSNQETGPTLEFTPTMGRDGFLTIKMKISTGEIIAFRRSGDSEAPETTKREVDTQVRVRNGEIFVIGGLYQENKTNNITRVPILGYIPLLGELFKSRTSKHVKSQMAFIAIPYILDIPTGAAEVLDMPDVSLYQ</sequence>
<evidence type="ECO:0000256" key="3">
    <source>
        <dbReference type="ARBA" id="ARBA00023136"/>
    </source>
</evidence>
<reference evidence="9" key="1">
    <citation type="submission" date="2016-08" db="EMBL/GenBank/DDBJ databases">
        <title>Complete genome of Cloacibacillus porcorum.</title>
        <authorList>
            <person name="Looft T."/>
            <person name="Bayles D.O."/>
            <person name="Alt D.P."/>
        </authorList>
    </citation>
    <scope>NUCLEOTIDE SEQUENCE [LARGE SCALE GENOMIC DNA]</scope>
    <source>
        <strain evidence="9">CL-84</strain>
    </source>
</reference>
<dbReference type="AlphaFoldDB" id="A0A1B2I5S7"/>
<dbReference type="KEGG" id="cpor:BED41_09730"/>
<dbReference type="Gene3D" id="3.30.1370.120">
    <property type="match status" value="1"/>
</dbReference>
<evidence type="ECO:0000256" key="4">
    <source>
        <dbReference type="RuleBase" id="RU004003"/>
    </source>
</evidence>